<keyword evidence="1" id="KW-1133">Transmembrane helix</keyword>
<keyword evidence="1" id="KW-0812">Transmembrane</keyword>
<reference evidence="2" key="1">
    <citation type="submission" date="2022-07" db="EMBL/GenBank/DDBJ databases">
        <title>Genome analysis of Parmales, a sister group of diatoms, reveals the evolutionary specialization of diatoms from phago-mixotrophs to photoautotrophs.</title>
        <authorList>
            <person name="Ban H."/>
            <person name="Sato S."/>
            <person name="Yoshikawa S."/>
            <person name="Kazumasa Y."/>
            <person name="Nakamura Y."/>
            <person name="Ichinomiya M."/>
            <person name="Saitoh K."/>
            <person name="Sato N."/>
            <person name="Blanc-Mathieu R."/>
            <person name="Endo H."/>
            <person name="Kuwata A."/>
            <person name="Ogata H."/>
        </authorList>
    </citation>
    <scope>NUCLEOTIDE SEQUENCE</scope>
</reference>
<feature type="transmembrane region" description="Helical" evidence="1">
    <location>
        <begin position="24"/>
        <end position="44"/>
    </location>
</feature>
<dbReference type="Proteomes" id="UP001165082">
    <property type="component" value="Unassembled WGS sequence"/>
</dbReference>
<protein>
    <submittedName>
        <fullName evidence="2">Uncharacterized protein</fullName>
    </submittedName>
</protein>
<organism evidence="2 3">
    <name type="scientific">Triparma retinervis</name>
    <dbReference type="NCBI Taxonomy" id="2557542"/>
    <lineage>
        <taxon>Eukaryota</taxon>
        <taxon>Sar</taxon>
        <taxon>Stramenopiles</taxon>
        <taxon>Ochrophyta</taxon>
        <taxon>Bolidophyceae</taxon>
        <taxon>Parmales</taxon>
        <taxon>Triparmaceae</taxon>
        <taxon>Triparma</taxon>
    </lineage>
</organism>
<name>A0A9W7L7F2_9STRA</name>
<comment type="caution">
    <text evidence="2">The sequence shown here is derived from an EMBL/GenBank/DDBJ whole genome shotgun (WGS) entry which is preliminary data.</text>
</comment>
<dbReference type="OrthoDB" id="10589931at2759"/>
<sequence>FEVVVSRIWDPSGRSDVLGFYLRLYSYFVLATLGMLCTLTPWTYRLLGVGWWTGWVGRGLAAVNLAVYLAMGTCVVAIFWRTNYRVRTVKDLGKGGGGWGDRVGVLGF</sequence>
<keyword evidence="3" id="KW-1185">Reference proteome</keyword>
<feature type="non-terminal residue" evidence="2">
    <location>
        <position position="1"/>
    </location>
</feature>
<evidence type="ECO:0000313" key="3">
    <source>
        <dbReference type="Proteomes" id="UP001165082"/>
    </source>
</evidence>
<evidence type="ECO:0000256" key="1">
    <source>
        <dbReference type="SAM" id="Phobius"/>
    </source>
</evidence>
<gene>
    <name evidence="2" type="ORF">TrRE_jg1747</name>
</gene>
<feature type="transmembrane region" description="Helical" evidence="1">
    <location>
        <begin position="56"/>
        <end position="80"/>
    </location>
</feature>
<proteinExistence type="predicted"/>
<keyword evidence="1" id="KW-0472">Membrane</keyword>
<accession>A0A9W7L7F2</accession>
<evidence type="ECO:0000313" key="2">
    <source>
        <dbReference type="EMBL" id="GMI35470.1"/>
    </source>
</evidence>
<dbReference type="AlphaFoldDB" id="A0A9W7L7F2"/>
<dbReference type="EMBL" id="BRXZ01007893">
    <property type="protein sequence ID" value="GMI35470.1"/>
    <property type="molecule type" value="Genomic_DNA"/>
</dbReference>